<name>A0ABW4R056_9BACT</name>
<dbReference type="InterPro" id="IPR021829">
    <property type="entry name" value="DUF3419"/>
</dbReference>
<sequence>MHSEFAHIPLDRLRYGLVWEDHATLYQALDLGPADHALIITSAGCNALNALLAGPRQVTAIDLNPLQNQLLALKMHAIAHHPPAVLRGLLGLAGPAAVAAATVALQTTLPPADYAAWAAYLAQHPRGLLLAGQLESYVTGFVPSLPAAWQARLRGLLDCDSVAEQAAYFRQELDQPDFRARFGAYFDAVNLSQGRDPRLFRYAAESGGTTFYERLRRQLGQQLARDNFFFRFLFFGPENLPEALLPPCYRAANHQLLRRRLSRLRLVTGEASEFLLSAAGHDVTKASLSNIFEYVSPAEFGRVSRALATRPAPLRLVFWNLLQAQAPRRTAAVPLLPALSTDLGAHDACFYFGGVRVLDYLTDSTDLTDGADAPAAQFSSLIAYSSVLLSTAFSR</sequence>
<evidence type="ECO:0000313" key="2">
    <source>
        <dbReference type="Proteomes" id="UP001597197"/>
    </source>
</evidence>
<dbReference type="Proteomes" id="UP001597197">
    <property type="component" value="Unassembled WGS sequence"/>
</dbReference>
<proteinExistence type="predicted"/>
<protein>
    <submittedName>
        <fullName evidence="1">DUF3419 family protein</fullName>
    </submittedName>
</protein>
<keyword evidence="2" id="KW-1185">Reference proteome</keyword>
<dbReference type="EMBL" id="JBHUFD010000018">
    <property type="protein sequence ID" value="MFD1874957.1"/>
    <property type="molecule type" value="Genomic_DNA"/>
</dbReference>
<evidence type="ECO:0000313" key="1">
    <source>
        <dbReference type="EMBL" id="MFD1874957.1"/>
    </source>
</evidence>
<gene>
    <name evidence="1" type="ORF">ACFSDX_21160</name>
</gene>
<dbReference type="RefSeq" id="WP_382317195.1">
    <property type="nucleotide sequence ID" value="NZ_JBHUFD010000018.1"/>
</dbReference>
<reference evidence="2" key="1">
    <citation type="journal article" date="2019" name="Int. J. Syst. Evol. Microbiol.">
        <title>The Global Catalogue of Microorganisms (GCM) 10K type strain sequencing project: providing services to taxonomists for standard genome sequencing and annotation.</title>
        <authorList>
            <consortium name="The Broad Institute Genomics Platform"/>
            <consortium name="The Broad Institute Genome Sequencing Center for Infectious Disease"/>
            <person name="Wu L."/>
            <person name="Ma J."/>
        </authorList>
    </citation>
    <scope>NUCLEOTIDE SEQUENCE [LARGE SCALE GENOMIC DNA]</scope>
    <source>
        <strain evidence="2">CGMCC 1.15795</strain>
    </source>
</reference>
<organism evidence="1 2">
    <name type="scientific">Hymenobacter bucti</name>
    <dbReference type="NCBI Taxonomy" id="1844114"/>
    <lineage>
        <taxon>Bacteria</taxon>
        <taxon>Pseudomonadati</taxon>
        <taxon>Bacteroidota</taxon>
        <taxon>Cytophagia</taxon>
        <taxon>Cytophagales</taxon>
        <taxon>Hymenobacteraceae</taxon>
        <taxon>Hymenobacter</taxon>
    </lineage>
</organism>
<accession>A0ABW4R056</accession>
<comment type="caution">
    <text evidence="1">The sequence shown here is derived from an EMBL/GenBank/DDBJ whole genome shotgun (WGS) entry which is preliminary data.</text>
</comment>
<dbReference type="PANTHER" id="PTHR47473:SF1">
    <property type="entry name" value="METHYLTRANSFERASE DOMAIN-CONTAINING PROTEIN"/>
    <property type="match status" value="1"/>
</dbReference>
<dbReference type="Pfam" id="PF11899">
    <property type="entry name" value="DUF3419"/>
    <property type="match status" value="1"/>
</dbReference>
<dbReference type="PANTHER" id="PTHR47473">
    <property type="entry name" value="BTA1P"/>
    <property type="match status" value="1"/>
</dbReference>